<evidence type="ECO:0000313" key="1">
    <source>
        <dbReference type="EMBL" id="PZO21229.1"/>
    </source>
</evidence>
<dbReference type="InterPro" id="IPR018971">
    <property type="entry name" value="DUF1997"/>
</dbReference>
<dbReference type="Pfam" id="PF09366">
    <property type="entry name" value="DUF1997"/>
    <property type="match status" value="1"/>
</dbReference>
<gene>
    <name evidence="1" type="ORF">DCF25_05205</name>
</gene>
<dbReference type="PANTHER" id="PTHR34133">
    <property type="entry name" value="OS07G0633000 PROTEIN"/>
    <property type="match status" value="1"/>
</dbReference>
<dbReference type="PANTHER" id="PTHR34133:SF8">
    <property type="entry name" value="OS07G0633000 PROTEIN"/>
    <property type="match status" value="1"/>
</dbReference>
<dbReference type="Proteomes" id="UP000249354">
    <property type="component" value="Unassembled WGS sequence"/>
</dbReference>
<accession>A0A2W4UWD3</accession>
<name>A0A2W4UWD3_9CYAN</name>
<comment type="caution">
    <text evidence="1">The sequence shown here is derived from an EMBL/GenBank/DDBJ whole genome shotgun (WGS) entry which is preliminary data.</text>
</comment>
<dbReference type="AlphaFoldDB" id="A0A2W4UWD3"/>
<dbReference type="EMBL" id="QBMC01000021">
    <property type="protein sequence ID" value="PZO21229.1"/>
    <property type="molecule type" value="Genomic_DNA"/>
</dbReference>
<reference evidence="1 2" key="2">
    <citation type="submission" date="2018-06" db="EMBL/GenBank/DDBJ databases">
        <title>Metagenomic assembly of (sub)arctic Cyanobacteria and their associated microbiome from non-axenic cultures.</title>
        <authorList>
            <person name="Baurain D."/>
        </authorList>
    </citation>
    <scope>NUCLEOTIDE SEQUENCE [LARGE SCALE GENOMIC DNA]</scope>
    <source>
        <strain evidence="1">ULC129bin1</strain>
    </source>
</reference>
<sequence>MVRFSASQSVSISVPQRPLPIEAYLSEPSRLVYALAERQQVEMLSPTLFRMRMKAIRFFSISIRPVCDIKVWLEQDTVRLSSNHCEVEEYDLLNDSFSLNLQGYLVVQSTPKGKQLRGQANLMVDIDLPPILGFTPKTLVARTGSSLLNGILITMKQRLMRQLIDNYSVWAAASSQVSSLT</sequence>
<reference evidence="2" key="1">
    <citation type="submission" date="2018-04" db="EMBL/GenBank/DDBJ databases">
        <authorList>
            <person name="Cornet L."/>
        </authorList>
    </citation>
    <scope>NUCLEOTIDE SEQUENCE [LARGE SCALE GENOMIC DNA]</scope>
</reference>
<evidence type="ECO:0008006" key="3">
    <source>
        <dbReference type="Google" id="ProtNLM"/>
    </source>
</evidence>
<evidence type="ECO:0000313" key="2">
    <source>
        <dbReference type="Proteomes" id="UP000249354"/>
    </source>
</evidence>
<protein>
    <recommendedName>
        <fullName evidence="3">DUF1997 domain-containing protein</fullName>
    </recommendedName>
</protein>
<organism evidence="1 2">
    <name type="scientific">Leptolyngbya foveolarum</name>
    <dbReference type="NCBI Taxonomy" id="47253"/>
    <lineage>
        <taxon>Bacteria</taxon>
        <taxon>Bacillati</taxon>
        <taxon>Cyanobacteriota</taxon>
        <taxon>Cyanophyceae</taxon>
        <taxon>Leptolyngbyales</taxon>
        <taxon>Leptolyngbyaceae</taxon>
        <taxon>Leptolyngbya group</taxon>
        <taxon>Leptolyngbya</taxon>
    </lineage>
</organism>
<proteinExistence type="predicted"/>